<organism evidence="4 5">
    <name type="scientific">Kordiimonas sediminis</name>
    <dbReference type="NCBI Taxonomy" id="1735581"/>
    <lineage>
        <taxon>Bacteria</taxon>
        <taxon>Pseudomonadati</taxon>
        <taxon>Pseudomonadota</taxon>
        <taxon>Alphaproteobacteria</taxon>
        <taxon>Kordiimonadales</taxon>
        <taxon>Kordiimonadaceae</taxon>
        <taxon>Kordiimonas</taxon>
    </lineage>
</organism>
<evidence type="ECO:0000256" key="1">
    <source>
        <dbReference type="ARBA" id="ARBA00023015"/>
    </source>
</evidence>
<dbReference type="PROSITE" id="PS01124">
    <property type="entry name" value="HTH_ARAC_FAMILY_2"/>
    <property type="match status" value="1"/>
</dbReference>
<dbReference type="GO" id="GO:0003700">
    <property type="term" value="F:DNA-binding transcription factor activity"/>
    <property type="evidence" value="ECO:0007669"/>
    <property type="project" value="InterPro"/>
</dbReference>
<dbReference type="SMART" id="SM00342">
    <property type="entry name" value="HTH_ARAC"/>
    <property type="match status" value="1"/>
</dbReference>
<sequence>MEQASDIAKVYAEFNEAFRASSVASRGQQYSGRAFNDATVWRDGQVGETLIIGNMELSRISDGMLVCITKGNYDRNSRQQIMPSSDLVSIRFVLSGNYWLEFKDMGRLQIPQACASLQRTRSNANFDLVIASHSEMNSVTIHFKPQFLIDSFALQAGKMPSRLANIIFGREEASTLYEFPLSSRMMTTILSMLHISHQGSRRNCYIQAKATELICQFFGDIEQSFTEMPKGLPADLKVKSKIFEAQRLLVENYAKPPTIRELSRRVGLNRSTICTEFKQVFNKTIFEFCQDYRMNKANEMLQDRHLTVAQVAAQVGYGHATNFTVAYKKKFGRFPKESRNR</sequence>
<dbReference type="PANTHER" id="PTHR47893">
    <property type="entry name" value="REGULATORY PROTEIN PCHR"/>
    <property type="match status" value="1"/>
</dbReference>
<dbReference type="SUPFAM" id="SSF46689">
    <property type="entry name" value="Homeodomain-like"/>
    <property type="match status" value="2"/>
</dbReference>
<dbReference type="AlphaFoldDB" id="A0A919E8R3"/>
<accession>A0A919E8R3</accession>
<proteinExistence type="predicted"/>
<keyword evidence="2" id="KW-0804">Transcription</keyword>
<keyword evidence="5" id="KW-1185">Reference proteome</keyword>
<gene>
    <name evidence="4" type="ORF">GCM10017044_20860</name>
</gene>
<dbReference type="RefSeq" id="WP_191252723.1">
    <property type="nucleotide sequence ID" value="NZ_BNCI01000002.1"/>
</dbReference>
<reference evidence="4" key="2">
    <citation type="submission" date="2020-09" db="EMBL/GenBank/DDBJ databases">
        <authorList>
            <person name="Sun Q."/>
            <person name="Kim S."/>
        </authorList>
    </citation>
    <scope>NUCLEOTIDE SEQUENCE</scope>
    <source>
        <strain evidence="4">KCTC 42590</strain>
    </source>
</reference>
<comment type="caution">
    <text evidence="4">The sequence shown here is derived from an EMBL/GenBank/DDBJ whole genome shotgun (WGS) entry which is preliminary data.</text>
</comment>
<dbReference type="InterPro" id="IPR009057">
    <property type="entry name" value="Homeodomain-like_sf"/>
</dbReference>
<evidence type="ECO:0000313" key="4">
    <source>
        <dbReference type="EMBL" id="GHF25853.1"/>
    </source>
</evidence>
<dbReference type="Gene3D" id="1.10.10.60">
    <property type="entry name" value="Homeodomain-like"/>
    <property type="match status" value="1"/>
</dbReference>
<dbReference type="Pfam" id="PF12833">
    <property type="entry name" value="HTH_18"/>
    <property type="match status" value="1"/>
</dbReference>
<feature type="domain" description="HTH araC/xylS-type" evidence="3">
    <location>
        <begin position="243"/>
        <end position="341"/>
    </location>
</feature>
<reference evidence="4" key="1">
    <citation type="journal article" date="2014" name="Int. J. Syst. Evol. Microbiol.">
        <title>Complete genome sequence of Corynebacterium casei LMG S-19264T (=DSM 44701T), isolated from a smear-ripened cheese.</title>
        <authorList>
            <consortium name="US DOE Joint Genome Institute (JGI-PGF)"/>
            <person name="Walter F."/>
            <person name="Albersmeier A."/>
            <person name="Kalinowski J."/>
            <person name="Ruckert C."/>
        </authorList>
    </citation>
    <scope>NUCLEOTIDE SEQUENCE</scope>
    <source>
        <strain evidence="4">KCTC 42590</strain>
    </source>
</reference>
<evidence type="ECO:0000313" key="5">
    <source>
        <dbReference type="Proteomes" id="UP000630923"/>
    </source>
</evidence>
<dbReference type="InterPro" id="IPR053142">
    <property type="entry name" value="PchR_regulatory_protein"/>
</dbReference>
<dbReference type="Proteomes" id="UP000630923">
    <property type="component" value="Unassembled WGS sequence"/>
</dbReference>
<protein>
    <submittedName>
        <fullName evidence="4">AraC family transcriptional regulator</fullName>
    </submittedName>
</protein>
<name>A0A919E8R3_9PROT</name>
<dbReference type="EMBL" id="BNCI01000002">
    <property type="protein sequence ID" value="GHF25853.1"/>
    <property type="molecule type" value="Genomic_DNA"/>
</dbReference>
<dbReference type="PANTHER" id="PTHR47893:SF1">
    <property type="entry name" value="REGULATORY PROTEIN PCHR"/>
    <property type="match status" value="1"/>
</dbReference>
<keyword evidence="1" id="KW-0805">Transcription regulation</keyword>
<dbReference type="InterPro" id="IPR018060">
    <property type="entry name" value="HTH_AraC"/>
</dbReference>
<evidence type="ECO:0000256" key="2">
    <source>
        <dbReference type="ARBA" id="ARBA00023163"/>
    </source>
</evidence>
<evidence type="ECO:0000259" key="3">
    <source>
        <dbReference type="PROSITE" id="PS01124"/>
    </source>
</evidence>
<dbReference type="GO" id="GO:0043565">
    <property type="term" value="F:sequence-specific DNA binding"/>
    <property type="evidence" value="ECO:0007669"/>
    <property type="project" value="InterPro"/>
</dbReference>